<dbReference type="AlphaFoldDB" id="A0A940YFP6"/>
<keyword evidence="3" id="KW-1185">Reference proteome</keyword>
<reference evidence="2" key="1">
    <citation type="submission" date="2021-04" db="EMBL/GenBank/DDBJ databases">
        <title>The genome sequence of Ideonella sp. 4Y11.</title>
        <authorList>
            <person name="Liu Y."/>
        </authorList>
    </citation>
    <scope>NUCLEOTIDE SEQUENCE</scope>
    <source>
        <strain evidence="2">4Y11</strain>
    </source>
</reference>
<feature type="signal peptide" evidence="1">
    <location>
        <begin position="1"/>
        <end position="23"/>
    </location>
</feature>
<dbReference type="Proteomes" id="UP000678374">
    <property type="component" value="Unassembled WGS sequence"/>
</dbReference>
<proteinExistence type="predicted"/>
<organism evidence="2 3">
    <name type="scientific">Ideonella aquatica</name>
    <dbReference type="NCBI Taxonomy" id="2824119"/>
    <lineage>
        <taxon>Bacteria</taxon>
        <taxon>Pseudomonadati</taxon>
        <taxon>Pseudomonadota</taxon>
        <taxon>Betaproteobacteria</taxon>
        <taxon>Burkholderiales</taxon>
        <taxon>Sphaerotilaceae</taxon>
        <taxon>Ideonella</taxon>
    </lineage>
</organism>
<protein>
    <submittedName>
        <fullName evidence="2">Uncharacterized protein</fullName>
    </submittedName>
</protein>
<name>A0A940YFP6_9BURK</name>
<accession>A0A940YFP6</accession>
<gene>
    <name evidence="2" type="ORF">KAK06_05935</name>
</gene>
<sequence>MSRHLTLLLAAAALTALSTGALAAGPGTNCPTNPSTQGVGDVQPEVFTNLQPGVGYNLPPTNADTNPDLSGATVLTYTVPFSFNIGSNVASGVFTQVIGNSTFSTTKCASNAQVVMSSTATAKICAFRIYNFNYPAPLPVYAARRTDSSPAADVAGKKVRRTPGAGSMVRFQFARCLDASEVGEQLVLVFESPLVGKDSQVRFESDTAGLSGPYKIYGPRLP</sequence>
<keyword evidence="1" id="KW-0732">Signal</keyword>
<comment type="caution">
    <text evidence="2">The sequence shown here is derived from an EMBL/GenBank/DDBJ whole genome shotgun (WGS) entry which is preliminary data.</text>
</comment>
<evidence type="ECO:0000256" key="1">
    <source>
        <dbReference type="SAM" id="SignalP"/>
    </source>
</evidence>
<dbReference type="EMBL" id="JAGQDE010000003">
    <property type="protein sequence ID" value="MBQ0958494.1"/>
    <property type="molecule type" value="Genomic_DNA"/>
</dbReference>
<evidence type="ECO:0000313" key="3">
    <source>
        <dbReference type="Proteomes" id="UP000678374"/>
    </source>
</evidence>
<feature type="chain" id="PRO_5036681277" evidence="1">
    <location>
        <begin position="24"/>
        <end position="222"/>
    </location>
</feature>
<evidence type="ECO:0000313" key="2">
    <source>
        <dbReference type="EMBL" id="MBQ0958494.1"/>
    </source>
</evidence>
<dbReference type="RefSeq" id="WP_210801000.1">
    <property type="nucleotide sequence ID" value="NZ_JAGQDE010000003.1"/>
</dbReference>